<dbReference type="InterPro" id="IPR023198">
    <property type="entry name" value="PGP-like_dom2"/>
</dbReference>
<dbReference type="KEGG" id="laq:GLA29479_4830"/>
<dbReference type="UniPathway" id="UPA00865">
    <property type="reaction ID" value="UER00834"/>
</dbReference>
<dbReference type="GO" id="GO:0046295">
    <property type="term" value="P:glycolate biosynthetic process"/>
    <property type="evidence" value="ECO:0007669"/>
    <property type="project" value="UniProtKB-UniRule"/>
</dbReference>
<reference evidence="11 12" key="1">
    <citation type="journal article" date="2015" name="BMC Genomics">
        <title>Comparative genomics and metabolic profiling of the genus Lysobacter.</title>
        <authorList>
            <person name="de Bruijn I."/>
            <person name="Cheng X."/>
            <person name="de Jager V."/>
            <person name="Exposito R.G."/>
            <person name="Watrous J."/>
            <person name="Patel N."/>
            <person name="Postma J."/>
            <person name="Dorrestein P.C."/>
            <person name="Kobayashi D."/>
            <person name="Raaijmakers J.M."/>
        </authorList>
    </citation>
    <scope>NUCLEOTIDE SEQUENCE [LARGE SCALE GENOMIC DNA]</scope>
    <source>
        <strain evidence="11 12">76</strain>
    </source>
</reference>
<evidence type="ECO:0000256" key="5">
    <source>
        <dbReference type="ARBA" id="ARBA00013078"/>
    </source>
</evidence>
<keyword evidence="8 10" id="KW-0460">Magnesium</keyword>
<dbReference type="InterPro" id="IPR036412">
    <property type="entry name" value="HAD-like_sf"/>
</dbReference>
<dbReference type="InterPro" id="IPR023214">
    <property type="entry name" value="HAD_sf"/>
</dbReference>
<dbReference type="PANTHER" id="PTHR43434">
    <property type="entry name" value="PHOSPHOGLYCOLATE PHOSPHATASE"/>
    <property type="match status" value="1"/>
</dbReference>
<comment type="function">
    <text evidence="10">Specifically catalyzes the dephosphorylation of 2-phosphoglycolate. Is involved in the dissimilation of the intracellular 2-phosphoglycolate formed during the DNA repair of 3'-phosphoglycolate ends, a major class of DNA lesions induced by oxidative stress.</text>
</comment>
<dbReference type="NCBIfam" id="TIGR01449">
    <property type="entry name" value="PGP_bact"/>
    <property type="match status" value="1"/>
</dbReference>
<dbReference type="EMBL" id="CP011129">
    <property type="protein sequence ID" value="ALN81420.1"/>
    <property type="molecule type" value="Genomic_DNA"/>
</dbReference>
<dbReference type="GO" id="GO:0008967">
    <property type="term" value="F:phosphoglycolate phosphatase activity"/>
    <property type="evidence" value="ECO:0007669"/>
    <property type="project" value="UniProtKB-UniRule"/>
</dbReference>
<comment type="cofactor">
    <cofactor evidence="2 10">
        <name>Mg(2+)</name>
        <dbReference type="ChEBI" id="CHEBI:18420"/>
    </cofactor>
</comment>
<keyword evidence="7 10" id="KW-0378">Hydrolase</keyword>
<dbReference type="RefSeq" id="WP_057918477.1">
    <property type="nucleotide sequence ID" value="NZ_CP011129.1"/>
</dbReference>
<dbReference type="GO" id="GO:0005975">
    <property type="term" value="P:carbohydrate metabolic process"/>
    <property type="evidence" value="ECO:0007669"/>
    <property type="project" value="InterPro"/>
</dbReference>
<feature type="binding site" evidence="10">
    <location>
        <position position="20"/>
    </location>
    <ligand>
        <name>Mg(2+)</name>
        <dbReference type="ChEBI" id="CHEBI:18420"/>
    </ligand>
</feature>
<evidence type="ECO:0000256" key="2">
    <source>
        <dbReference type="ARBA" id="ARBA00001946"/>
    </source>
</evidence>
<evidence type="ECO:0000256" key="4">
    <source>
        <dbReference type="ARBA" id="ARBA00006171"/>
    </source>
</evidence>
<dbReference type="NCBIfam" id="TIGR01549">
    <property type="entry name" value="HAD-SF-IA-v1"/>
    <property type="match status" value="1"/>
</dbReference>
<dbReference type="HAMAP" id="MF_00495">
    <property type="entry name" value="GPH_hydrolase_bact"/>
    <property type="match status" value="1"/>
</dbReference>
<dbReference type="OrthoDB" id="9776368at2"/>
<dbReference type="InterPro" id="IPR050155">
    <property type="entry name" value="HAD-like_hydrolase_sf"/>
</dbReference>
<comment type="similarity">
    <text evidence="4 10">Belongs to the HAD-like hydrolase superfamily. CbbY/CbbZ/Gph/YieH family.</text>
</comment>
<dbReference type="Gene3D" id="3.40.50.1000">
    <property type="entry name" value="HAD superfamily/HAD-like"/>
    <property type="match status" value="1"/>
</dbReference>
<dbReference type="NCBIfam" id="NF009700">
    <property type="entry name" value="PRK13226.1"/>
    <property type="match status" value="1"/>
</dbReference>
<dbReference type="eggNOG" id="COG0546">
    <property type="taxonomic scope" value="Bacteria"/>
</dbReference>
<evidence type="ECO:0000256" key="3">
    <source>
        <dbReference type="ARBA" id="ARBA00004818"/>
    </source>
</evidence>
<dbReference type="STRING" id="84531.LA76x_3293"/>
<dbReference type="NCBIfam" id="TIGR01509">
    <property type="entry name" value="HAD-SF-IA-v3"/>
    <property type="match status" value="1"/>
</dbReference>
<keyword evidence="12" id="KW-1185">Reference proteome</keyword>
<dbReference type="InterPro" id="IPR037512">
    <property type="entry name" value="PGPase_prok"/>
</dbReference>
<protein>
    <recommendedName>
        <fullName evidence="5 10">Phosphoglycolate phosphatase</fullName>
        <shortName evidence="10">PGP</shortName>
        <shortName evidence="10">PGPase</shortName>
        <ecNumber evidence="5 10">3.1.3.18</ecNumber>
    </recommendedName>
</protein>
<dbReference type="PRINTS" id="PR00413">
    <property type="entry name" value="HADHALOGNASE"/>
</dbReference>
<dbReference type="KEGG" id="lab:LA76x_3293"/>
<comment type="pathway">
    <text evidence="3 10">Organic acid metabolism; glycolate biosynthesis; glycolate from 2-phosphoglycolate: step 1/1.</text>
</comment>
<evidence type="ECO:0000256" key="6">
    <source>
        <dbReference type="ARBA" id="ARBA00022723"/>
    </source>
</evidence>
<proteinExistence type="inferred from homology"/>
<dbReference type="SUPFAM" id="SSF56784">
    <property type="entry name" value="HAD-like"/>
    <property type="match status" value="1"/>
</dbReference>
<dbReference type="Gene3D" id="1.10.150.240">
    <property type="entry name" value="Putative phosphatase, domain 2"/>
    <property type="match status" value="1"/>
</dbReference>
<organism evidence="11 12">
    <name type="scientific">Lysobacter antibioticus</name>
    <dbReference type="NCBI Taxonomy" id="84531"/>
    <lineage>
        <taxon>Bacteria</taxon>
        <taxon>Pseudomonadati</taxon>
        <taxon>Pseudomonadota</taxon>
        <taxon>Gammaproteobacteria</taxon>
        <taxon>Lysobacterales</taxon>
        <taxon>Lysobacteraceae</taxon>
        <taxon>Lysobacter</taxon>
    </lineage>
</organism>
<dbReference type="PATRIC" id="fig|84531.7.peg.4721"/>
<evidence type="ECO:0000313" key="12">
    <source>
        <dbReference type="Proteomes" id="UP000060787"/>
    </source>
</evidence>
<dbReference type="GO" id="GO:0006281">
    <property type="term" value="P:DNA repair"/>
    <property type="evidence" value="ECO:0007669"/>
    <property type="project" value="TreeGrafter"/>
</dbReference>
<accession>A0A0S2E4F4</accession>
<gene>
    <name evidence="11" type="primary">gph</name>
    <name evidence="11" type="ORF">LA76x_3293</name>
</gene>
<evidence type="ECO:0000256" key="8">
    <source>
        <dbReference type="ARBA" id="ARBA00022842"/>
    </source>
</evidence>
<dbReference type="FunFam" id="3.40.50.1000:FF:000022">
    <property type="entry name" value="Phosphoglycolate phosphatase"/>
    <property type="match status" value="1"/>
</dbReference>
<comment type="catalytic activity">
    <reaction evidence="1 10">
        <text>2-phosphoglycolate + H2O = glycolate + phosphate</text>
        <dbReference type="Rhea" id="RHEA:14369"/>
        <dbReference type="ChEBI" id="CHEBI:15377"/>
        <dbReference type="ChEBI" id="CHEBI:29805"/>
        <dbReference type="ChEBI" id="CHEBI:43474"/>
        <dbReference type="ChEBI" id="CHEBI:58033"/>
        <dbReference type="EC" id="3.1.3.18"/>
    </reaction>
</comment>
<evidence type="ECO:0000313" key="11">
    <source>
        <dbReference type="EMBL" id="ALN81420.1"/>
    </source>
</evidence>
<dbReference type="Proteomes" id="UP000060787">
    <property type="component" value="Chromosome"/>
</dbReference>
<sequence length="232" mass="24881">MTAASPQANARAFPKAVLFDLDGTLLDSAPDMLAVANRMRADRGRDPISLDLLRPHVSKGSRAMIGAAFPDLDASERDGWVQEFLDLYEAELGLHGAPFEGVEPMLAALEAAGCVWGIVTNKPEYLARKLIPLLGWQTRCAVLIGGDTLAVRKPDPLPLTHAAELIGMRPGDCIYVGDDERDIVAARAAGMASVVALWGYRLAEDDPIAWQGDVLVELPSSLSEPGAWPATR</sequence>
<dbReference type="SFLD" id="SFLDS00003">
    <property type="entry name" value="Haloacid_Dehalogenase"/>
    <property type="match status" value="1"/>
</dbReference>
<keyword evidence="9 10" id="KW-0119">Carbohydrate metabolism</keyword>
<dbReference type="AlphaFoldDB" id="A0A0S2E4F4"/>
<keyword evidence="6 10" id="KW-0479">Metal-binding</keyword>
<evidence type="ECO:0000256" key="7">
    <source>
        <dbReference type="ARBA" id="ARBA00022801"/>
    </source>
</evidence>
<dbReference type="GO" id="GO:0046872">
    <property type="term" value="F:metal ion binding"/>
    <property type="evidence" value="ECO:0007669"/>
    <property type="project" value="UniProtKB-KW"/>
</dbReference>
<dbReference type="Pfam" id="PF00702">
    <property type="entry name" value="Hydrolase"/>
    <property type="match status" value="1"/>
</dbReference>
<evidence type="ECO:0000256" key="9">
    <source>
        <dbReference type="ARBA" id="ARBA00023277"/>
    </source>
</evidence>
<feature type="active site" description="Nucleophile" evidence="10">
    <location>
        <position position="20"/>
    </location>
</feature>
<dbReference type="InterPro" id="IPR006439">
    <property type="entry name" value="HAD-SF_hydro_IA"/>
</dbReference>
<evidence type="ECO:0000256" key="1">
    <source>
        <dbReference type="ARBA" id="ARBA00000830"/>
    </source>
</evidence>
<feature type="binding site" evidence="10">
    <location>
        <position position="178"/>
    </location>
    <ligand>
        <name>Mg(2+)</name>
        <dbReference type="ChEBI" id="CHEBI:18420"/>
    </ligand>
</feature>
<feature type="binding site" evidence="10">
    <location>
        <position position="22"/>
    </location>
    <ligand>
        <name>Mg(2+)</name>
        <dbReference type="ChEBI" id="CHEBI:18420"/>
    </ligand>
</feature>
<name>A0A0S2E4F4_LYSAN</name>
<evidence type="ECO:0000256" key="10">
    <source>
        <dbReference type="HAMAP-Rule" id="MF_00495"/>
    </source>
</evidence>
<dbReference type="PANTHER" id="PTHR43434:SF23">
    <property type="entry name" value="PHOSPHOGLYCOLATE PHOSPHATASE"/>
    <property type="match status" value="1"/>
</dbReference>
<dbReference type="GO" id="GO:0005829">
    <property type="term" value="C:cytosol"/>
    <property type="evidence" value="ECO:0007669"/>
    <property type="project" value="TreeGrafter"/>
</dbReference>
<dbReference type="SFLD" id="SFLDG01129">
    <property type="entry name" value="C1.5:_HAD__Beta-PGM__Phosphata"/>
    <property type="match status" value="1"/>
</dbReference>
<dbReference type="EC" id="3.1.3.18" evidence="5 10"/>